<proteinExistence type="predicted"/>
<dbReference type="AlphaFoldDB" id="A0A9P5HL85"/>
<dbReference type="InterPro" id="IPR000757">
    <property type="entry name" value="Beta-glucanase-like"/>
</dbReference>
<dbReference type="EMBL" id="JAANBB010000021">
    <property type="protein sequence ID" value="KAF7555360.1"/>
    <property type="molecule type" value="Genomic_DNA"/>
</dbReference>
<feature type="region of interest" description="Disordered" evidence="1">
    <location>
        <begin position="1"/>
        <end position="23"/>
    </location>
</feature>
<evidence type="ECO:0000313" key="4">
    <source>
        <dbReference type="Proteomes" id="UP000722485"/>
    </source>
</evidence>
<dbReference type="PANTHER" id="PTHR38121">
    <property type="entry name" value="GH16 DOMAIN-CONTAINING PROTEIN"/>
    <property type="match status" value="1"/>
</dbReference>
<name>A0A9P5HL85_9HYPO</name>
<dbReference type="OrthoDB" id="4388755at2759"/>
<dbReference type="GO" id="GO:0004553">
    <property type="term" value="F:hydrolase activity, hydrolyzing O-glycosyl compounds"/>
    <property type="evidence" value="ECO:0007669"/>
    <property type="project" value="InterPro"/>
</dbReference>
<organism evidence="3 4">
    <name type="scientific">Cylindrodendrum hubeiense</name>
    <dbReference type="NCBI Taxonomy" id="595255"/>
    <lineage>
        <taxon>Eukaryota</taxon>
        <taxon>Fungi</taxon>
        <taxon>Dikarya</taxon>
        <taxon>Ascomycota</taxon>
        <taxon>Pezizomycotina</taxon>
        <taxon>Sordariomycetes</taxon>
        <taxon>Hypocreomycetidae</taxon>
        <taxon>Hypocreales</taxon>
        <taxon>Nectriaceae</taxon>
        <taxon>Cylindrodendrum</taxon>
    </lineage>
</organism>
<dbReference type="Pfam" id="PF00722">
    <property type="entry name" value="Glyco_hydro_16"/>
    <property type="match status" value="1"/>
</dbReference>
<evidence type="ECO:0000313" key="3">
    <source>
        <dbReference type="EMBL" id="KAF7555360.1"/>
    </source>
</evidence>
<dbReference type="InterPro" id="IPR013320">
    <property type="entry name" value="ConA-like_dom_sf"/>
</dbReference>
<reference evidence="3" key="1">
    <citation type="submission" date="2020-03" db="EMBL/GenBank/DDBJ databases">
        <title>Draft Genome Sequence of Cylindrodendrum hubeiense.</title>
        <authorList>
            <person name="Buettner E."/>
            <person name="Kellner H."/>
        </authorList>
    </citation>
    <scope>NUCLEOTIDE SEQUENCE</scope>
    <source>
        <strain evidence="3">IHI 201604</strain>
    </source>
</reference>
<dbReference type="CDD" id="cd00413">
    <property type="entry name" value="Glyco_hydrolase_16"/>
    <property type="match status" value="1"/>
</dbReference>
<gene>
    <name evidence="3" type="ORF">G7Z17_g2229</name>
</gene>
<dbReference type="PROSITE" id="PS51762">
    <property type="entry name" value="GH16_2"/>
    <property type="match status" value="1"/>
</dbReference>
<keyword evidence="4" id="KW-1185">Reference proteome</keyword>
<dbReference type="Gene3D" id="2.60.120.200">
    <property type="match status" value="1"/>
</dbReference>
<dbReference type="PANTHER" id="PTHR38121:SF4">
    <property type="entry name" value="GH16 DOMAIN-CONTAINING PROTEIN-RELATED"/>
    <property type="match status" value="1"/>
</dbReference>
<evidence type="ECO:0000256" key="1">
    <source>
        <dbReference type="SAM" id="MobiDB-lite"/>
    </source>
</evidence>
<comment type="caution">
    <text evidence="3">The sequence shown here is derived from an EMBL/GenBank/DDBJ whole genome shotgun (WGS) entry which is preliminary data.</text>
</comment>
<dbReference type="SUPFAM" id="SSF49899">
    <property type="entry name" value="Concanavalin A-like lectins/glucanases"/>
    <property type="match status" value="1"/>
</dbReference>
<evidence type="ECO:0000259" key="2">
    <source>
        <dbReference type="PROSITE" id="PS51762"/>
    </source>
</evidence>
<accession>A0A9P5HL85</accession>
<dbReference type="GO" id="GO:0005975">
    <property type="term" value="P:carbohydrate metabolic process"/>
    <property type="evidence" value="ECO:0007669"/>
    <property type="project" value="InterPro"/>
</dbReference>
<feature type="compositionally biased region" description="Polar residues" evidence="1">
    <location>
        <begin position="14"/>
        <end position="23"/>
    </location>
</feature>
<feature type="domain" description="GH16" evidence="2">
    <location>
        <begin position="4"/>
        <end position="240"/>
    </location>
</feature>
<sequence length="287" mass="30985">MSIGEWPGGRDESSSLVSNKTTNDSSWVDDWTVRVKYTGAAANGLTGLNYIPRKVYMGGEEGAAYLSLNTRRLDNNTQLGGEIFYNKADVDAVSFRVSARVSGSSGAVAGFFTYHNDTQESDIEILTKDGDRTVHFSNQPTAYDNDTIISGATFSNSLPGSVSTSNWAVYRLDWLPHLDMSVWYVNGQQLRKTQINVPQMSSTVFIDMWSNSGSWSGNMAEGGQATLEIQWIEMAFNASATAKGVPNDGVVCTIDEEIGAPVEASGSRVSLTMGVLVMLGAAAWTVL</sequence>
<dbReference type="Proteomes" id="UP000722485">
    <property type="component" value="Unassembled WGS sequence"/>
</dbReference>
<protein>
    <recommendedName>
        <fullName evidence="2">GH16 domain-containing protein</fullName>
    </recommendedName>
</protein>